<keyword evidence="11" id="KW-1185">Reference proteome</keyword>
<comment type="similarity">
    <text evidence="2">Belongs to the bacterial solute-binding protein 1 family.</text>
</comment>
<evidence type="ECO:0000256" key="6">
    <source>
        <dbReference type="ARBA" id="ARBA00023136"/>
    </source>
</evidence>
<proteinExistence type="inferred from homology"/>
<accession>A0A087M5Q5</accession>
<feature type="signal peptide" evidence="9">
    <location>
        <begin position="1"/>
        <end position="25"/>
    </location>
</feature>
<evidence type="ECO:0000256" key="1">
    <source>
        <dbReference type="ARBA" id="ARBA00004418"/>
    </source>
</evidence>
<keyword evidence="4 9" id="KW-0732">Signal</keyword>
<dbReference type="GO" id="GO:0042597">
    <property type="term" value="C:periplasmic space"/>
    <property type="evidence" value="ECO:0007669"/>
    <property type="project" value="UniProtKB-SubCell"/>
</dbReference>
<name>A0A087M5Q5_9HYPH</name>
<evidence type="ECO:0000313" key="11">
    <source>
        <dbReference type="Proteomes" id="UP000028981"/>
    </source>
</evidence>
<comment type="caution">
    <text evidence="10">The sequence shown here is derived from an EMBL/GenBank/DDBJ whole genome shotgun (WGS) entry which is preliminary data.</text>
</comment>
<keyword evidence="7" id="KW-0564">Palmitate</keyword>
<dbReference type="Proteomes" id="UP000028981">
    <property type="component" value="Unassembled WGS sequence"/>
</dbReference>
<sequence>MTLKKLLLATTAMAMVGALAAPAMAQTTLRLVSKDLLTTNPDDMKEIEAIEAALKAQGTDVDIQTIDLPGGTSAYVDALGVMLLSGDIPDIIYFQGGDQKMAEQGILEDLTPHIEASQHVKAALWPHNVDRLANYPYLIYIYPPRAPQPVIRTDWLEKLGLQAPTTVEEYEALFQAIHDADLDGDGTAGNTLGLTGFGNTGELDSIFNQAFGVTGTWMKNADGQWVNSRVTDAEKAKIEFYARLAEKGLFDKEYVTNTFDVKEDKFYTGKAGVVFGSSPEVIDIYAGKMRQAHPGEDISLTLLPVPSGPGGQGLAAVDVSKESRGWAISSLSEHKEEAFKVLDFMASKEGQDIDRMGFEGTQYTKDASGAVTFTDAISTWYARFFNSANWTPPTPLLSPTAQAALDTIKADFTADNAFVWPAEFAADVDATEQVYRSWVAKFITGEAGLDQWDAFVAEYNAAGGERMAEHARTVLGE</sequence>
<dbReference type="Pfam" id="PF01547">
    <property type="entry name" value="SBP_bac_1"/>
    <property type="match status" value="1"/>
</dbReference>
<reference evidence="10 11" key="1">
    <citation type="submission" date="2014-08" db="EMBL/GenBank/DDBJ databases">
        <authorList>
            <person name="Hassan Y.I."/>
            <person name="Lepp D."/>
            <person name="Zhou T."/>
        </authorList>
    </citation>
    <scope>NUCLEOTIDE SEQUENCE [LARGE SCALE GENOMIC DNA]</scope>
    <source>
        <strain evidence="10 11">IFO13584</strain>
    </source>
</reference>
<dbReference type="Gene3D" id="3.40.190.10">
    <property type="entry name" value="Periplasmic binding protein-like II"/>
    <property type="match status" value="2"/>
</dbReference>
<dbReference type="InterPro" id="IPR006059">
    <property type="entry name" value="SBP"/>
</dbReference>
<evidence type="ECO:0000256" key="2">
    <source>
        <dbReference type="ARBA" id="ARBA00008520"/>
    </source>
</evidence>
<dbReference type="EMBL" id="JQGC01000003">
    <property type="protein sequence ID" value="KFL32208.1"/>
    <property type="molecule type" value="Genomic_DNA"/>
</dbReference>
<evidence type="ECO:0000256" key="9">
    <source>
        <dbReference type="SAM" id="SignalP"/>
    </source>
</evidence>
<dbReference type="SUPFAM" id="SSF53850">
    <property type="entry name" value="Periplasmic binding protein-like II"/>
    <property type="match status" value="1"/>
</dbReference>
<dbReference type="AlphaFoldDB" id="A0A087M5Q5"/>
<keyword evidence="5" id="KW-0574">Periplasm</keyword>
<dbReference type="InterPro" id="IPR050490">
    <property type="entry name" value="Bact_solute-bd_prot1"/>
</dbReference>
<dbReference type="STRING" id="46914.JP75_04380"/>
<keyword evidence="3" id="KW-1003">Cell membrane</keyword>
<evidence type="ECO:0000256" key="7">
    <source>
        <dbReference type="ARBA" id="ARBA00023139"/>
    </source>
</evidence>
<organism evidence="10 11">
    <name type="scientific">Devosia riboflavina</name>
    <dbReference type="NCBI Taxonomy" id="46914"/>
    <lineage>
        <taxon>Bacteria</taxon>
        <taxon>Pseudomonadati</taxon>
        <taxon>Pseudomonadota</taxon>
        <taxon>Alphaproteobacteria</taxon>
        <taxon>Hyphomicrobiales</taxon>
        <taxon>Devosiaceae</taxon>
        <taxon>Devosia</taxon>
    </lineage>
</organism>
<evidence type="ECO:0000256" key="4">
    <source>
        <dbReference type="ARBA" id="ARBA00022729"/>
    </source>
</evidence>
<evidence type="ECO:0000256" key="8">
    <source>
        <dbReference type="ARBA" id="ARBA00023288"/>
    </source>
</evidence>
<feature type="chain" id="PRO_5001825921" evidence="9">
    <location>
        <begin position="26"/>
        <end position="477"/>
    </location>
</feature>
<keyword evidence="6" id="KW-0472">Membrane</keyword>
<protein>
    <submittedName>
        <fullName evidence="10">ABC transporter substrate-binding protein</fullName>
    </submittedName>
</protein>
<evidence type="ECO:0000256" key="3">
    <source>
        <dbReference type="ARBA" id="ARBA00022475"/>
    </source>
</evidence>
<evidence type="ECO:0000256" key="5">
    <source>
        <dbReference type="ARBA" id="ARBA00022764"/>
    </source>
</evidence>
<comment type="subcellular location">
    <subcellularLocation>
        <location evidence="1">Periplasm</location>
    </subcellularLocation>
</comment>
<gene>
    <name evidence="10" type="ORF">JP75_04380</name>
</gene>
<keyword evidence="8" id="KW-0449">Lipoprotein</keyword>
<dbReference type="RefSeq" id="WP_035079697.1">
    <property type="nucleotide sequence ID" value="NZ_JQGC01000003.1"/>
</dbReference>
<evidence type="ECO:0000313" key="10">
    <source>
        <dbReference type="EMBL" id="KFL32208.1"/>
    </source>
</evidence>
<dbReference type="PANTHER" id="PTHR43649:SF33">
    <property type="entry name" value="POLYGALACTURONAN_RHAMNOGALACTURONAN-BINDING PROTEIN YTCQ"/>
    <property type="match status" value="1"/>
</dbReference>
<dbReference type="PANTHER" id="PTHR43649">
    <property type="entry name" value="ARABINOSE-BINDING PROTEIN-RELATED"/>
    <property type="match status" value="1"/>
</dbReference>